<evidence type="ECO:0000256" key="2">
    <source>
        <dbReference type="ARBA" id="ARBA00023002"/>
    </source>
</evidence>
<dbReference type="PANTHER" id="PTHR48107:SF12">
    <property type="entry name" value="NAD DEPENDENT EPIMERASE_DEHYDRATASE FAMILY PROTEIN, EXPRESSED"/>
    <property type="match status" value="1"/>
</dbReference>
<name>A0A0Q3FCF9_BRADI</name>
<reference evidence="3" key="2">
    <citation type="submission" date="2017-06" db="EMBL/GenBank/DDBJ databases">
        <title>WGS assembly of Brachypodium distachyon.</title>
        <authorList>
            <consortium name="The International Brachypodium Initiative"/>
            <person name="Lucas S."/>
            <person name="Harmon-Smith M."/>
            <person name="Lail K."/>
            <person name="Tice H."/>
            <person name="Grimwood J."/>
            <person name="Bruce D."/>
            <person name="Barry K."/>
            <person name="Shu S."/>
            <person name="Lindquist E."/>
            <person name="Wang M."/>
            <person name="Pitluck S."/>
            <person name="Vogel J.P."/>
            <person name="Garvin D.F."/>
            <person name="Mockler T.C."/>
            <person name="Schmutz J."/>
            <person name="Rokhsar D."/>
            <person name="Bevan M.W."/>
        </authorList>
    </citation>
    <scope>NUCLEOTIDE SEQUENCE</scope>
    <source>
        <strain evidence="3">Bd21</strain>
    </source>
</reference>
<dbReference type="InterPro" id="IPR002347">
    <property type="entry name" value="SDR_fam"/>
</dbReference>
<dbReference type="InterPro" id="IPR036291">
    <property type="entry name" value="NAD(P)-bd_dom_sf"/>
</dbReference>
<dbReference type="EMBL" id="CM000882">
    <property type="protein sequence ID" value="KQJ96934.1"/>
    <property type="molecule type" value="Genomic_DNA"/>
</dbReference>
<dbReference type="Proteomes" id="UP000008810">
    <property type="component" value="Chromosome 3"/>
</dbReference>
<reference evidence="4" key="3">
    <citation type="submission" date="2018-08" db="UniProtKB">
        <authorList>
            <consortium name="EnsemblPlants"/>
        </authorList>
    </citation>
    <scope>IDENTIFICATION</scope>
    <source>
        <strain evidence="4">cv. Bd21</strain>
    </source>
</reference>
<dbReference type="SUPFAM" id="SSF51735">
    <property type="entry name" value="NAD(P)-binding Rossmann-fold domains"/>
    <property type="match status" value="1"/>
</dbReference>
<protein>
    <submittedName>
        <fullName evidence="3 4">Uncharacterized protein</fullName>
    </submittedName>
</protein>
<dbReference type="GO" id="GO:0016614">
    <property type="term" value="F:oxidoreductase activity, acting on CH-OH group of donors"/>
    <property type="evidence" value="ECO:0007669"/>
    <property type="project" value="UniProtKB-ARBA"/>
</dbReference>
<dbReference type="AlphaFoldDB" id="A0A0Q3FCF9"/>
<evidence type="ECO:0000313" key="4">
    <source>
        <dbReference type="EnsemblPlants" id="KQJ96934"/>
    </source>
</evidence>
<organism evidence="3">
    <name type="scientific">Brachypodium distachyon</name>
    <name type="common">Purple false brome</name>
    <name type="synonym">Trachynia distachya</name>
    <dbReference type="NCBI Taxonomy" id="15368"/>
    <lineage>
        <taxon>Eukaryota</taxon>
        <taxon>Viridiplantae</taxon>
        <taxon>Streptophyta</taxon>
        <taxon>Embryophyta</taxon>
        <taxon>Tracheophyta</taxon>
        <taxon>Spermatophyta</taxon>
        <taxon>Magnoliopsida</taxon>
        <taxon>Liliopsida</taxon>
        <taxon>Poales</taxon>
        <taxon>Poaceae</taxon>
        <taxon>BOP clade</taxon>
        <taxon>Pooideae</taxon>
        <taxon>Stipodae</taxon>
        <taxon>Brachypodieae</taxon>
        <taxon>Brachypodium</taxon>
    </lineage>
</organism>
<dbReference type="Pfam" id="PF00106">
    <property type="entry name" value="adh_short"/>
    <property type="match status" value="1"/>
</dbReference>
<dbReference type="STRING" id="15368.A0A0Q3FCF9"/>
<reference evidence="3 4" key="1">
    <citation type="journal article" date="2010" name="Nature">
        <title>Genome sequencing and analysis of the model grass Brachypodium distachyon.</title>
        <authorList>
            <consortium name="International Brachypodium Initiative"/>
        </authorList>
    </citation>
    <scope>NUCLEOTIDE SEQUENCE [LARGE SCALE GENOMIC DNA]</scope>
    <source>
        <strain evidence="3 4">Bd21</strain>
    </source>
</reference>
<dbReference type="EnsemblPlants" id="KQJ96934">
    <property type="protein sequence ID" value="KQJ96934"/>
    <property type="gene ID" value="BRADI_3g27854v3"/>
</dbReference>
<keyword evidence="2" id="KW-0560">Oxidoreductase</keyword>
<dbReference type="InParanoid" id="A0A0Q3FCF9"/>
<gene>
    <name evidence="3" type="ORF">BRADI_3g27854v3</name>
</gene>
<dbReference type="OrthoDB" id="1669814at2759"/>
<sequence>MAAAATGSPAPLPALDGRVALVTGGSRGIGREVSSQLAALGAGVVINYASDSAKASALAAELNAGTASSRAVAAQADVSDPSAVRTLFDRAEEAFGSPPHIVVACAGLLNPKRIGFRLTAAATPAPASTPLYMPSPLR</sequence>
<proteinExistence type="inferred from homology"/>
<accession>A0A0Q3FCF9</accession>
<keyword evidence="5" id="KW-1185">Reference proteome</keyword>
<dbReference type="Gramene" id="KQJ96934">
    <property type="protein sequence ID" value="KQJ96934"/>
    <property type="gene ID" value="BRADI_3g27854v3"/>
</dbReference>
<dbReference type="PANTHER" id="PTHR48107">
    <property type="entry name" value="NADPH-DEPENDENT ALDEHYDE REDUCTASE-LIKE PROTEIN, CHLOROPLASTIC-RELATED"/>
    <property type="match status" value="1"/>
</dbReference>
<evidence type="ECO:0000313" key="3">
    <source>
        <dbReference type="EMBL" id="KQJ96934.1"/>
    </source>
</evidence>
<evidence type="ECO:0000313" key="5">
    <source>
        <dbReference type="Proteomes" id="UP000008810"/>
    </source>
</evidence>
<evidence type="ECO:0000256" key="1">
    <source>
        <dbReference type="ARBA" id="ARBA00006484"/>
    </source>
</evidence>
<dbReference type="Gene3D" id="3.40.50.720">
    <property type="entry name" value="NAD(P)-binding Rossmann-like Domain"/>
    <property type="match status" value="1"/>
</dbReference>
<comment type="similarity">
    <text evidence="1">Belongs to the short-chain dehydrogenases/reductases (SDR) family.</text>
</comment>